<organism evidence="1 2">
    <name type="scientific">Paenibacillus baekrokdamisoli</name>
    <dbReference type="NCBI Taxonomy" id="1712516"/>
    <lineage>
        <taxon>Bacteria</taxon>
        <taxon>Bacillati</taxon>
        <taxon>Bacillota</taxon>
        <taxon>Bacilli</taxon>
        <taxon>Bacillales</taxon>
        <taxon>Paenibacillaceae</taxon>
        <taxon>Paenibacillus</taxon>
    </lineage>
</organism>
<evidence type="ECO:0000313" key="2">
    <source>
        <dbReference type="Proteomes" id="UP000275368"/>
    </source>
</evidence>
<accession>A0A3G9IU92</accession>
<evidence type="ECO:0000313" key="1">
    <source>
        <dbReference type="EMBL" id="BBH22447.1"/>
    </source>
</evidence>
<dbReference type="Pfam" id="PF14317">
    <property type="entry name" value="YcxB"/>
    <property type="match status" value="1"/>
</dbReference>
<sequence>MNHTRDISVEVKLTSKDLVQFNFGYLFRKSAMAILLTVTFIILVSWISIISNQGYFSVPGVVWFWLLFMILIPIVTYRSAKKSYNNKFIQETKSYEFSEEGIRLASESMSALIKWNDLRQVITTKNAMYFFITDRSAQILPLRCVTEAQKNSLLSLIKEKVVHKKKRFGVLVLIMIFIYLMIFLVTVGVFQYISAD</sequence>
<dbReference type="EMBL" id="AP019308">
    <property type="protein sequence ID" value="BBH22447.1"/>
    <property type="molecule type" value="Genomic_DNA"/>
</dbReference>
<dbReference type="Proteomes" id="UP000275368">
    <property type="component" value="Chromosome"/>
</dbReference>
<dbReference type="KEGG" id="pbk:Back11_37920"/>
<reference evidence="1 2" key="1">
    <citation type="submission" date="2018-11" db="EMBL/GenBank/DDBJ databases">
        <title>Complete genome sequence of Paenibacillus baekrokdamisoli strain KCTC 33723.</title>
        <authorList>
            <person name="Kang S.W."/>
            <person name="Lee K.C."/>
            <person name="Kim K.K."/>
            <person name="Kim J.S."/>
            <person name="Kim D.S."/>
            <person name="Ko S.H."/>
            <person name="Yang S.H."/>
            <person name="Lee J.S."/>
        </authorList>
    </citation>
    <scope>NUCLEOTIDE SEQUENCE [LARGE SCALE GENOMIC DNA]</scope>
    <source>
        <strain evidence="1 2">KCTC 33723</strain>
    </source>
</reference>
<name>A0A3G9IU92_9BACL</name>
<dbReference type="RefSeq" id="WP_125660571.1">
    <property type="nucleotide sequence ID" value="NZ_AP019308.1"/>
</dbReference>
<dbReference type="OrthoDB" id="2680464at2"/>
<gene>
    <name evidence="1" type="ORF">Back11_37920</name>
</gene>
<keyword evidence="2" id="KW-1185">Reference proteome</keyword>
<dbReference type="AlphaFoldDB" id="A0A3G9IU92"/>
<protein>
    <submittedName>
        <fullName evidence="1">Uncharacterized protein</fullName>
    </submittedName>
</protein>
<dbReference type="InterPro" id="IPR025588">
    <property type="entry name" value="YcxB-like_C"/>
</dbReference>
<proteinExistence type="predicted"/>